<keyword evidence="6" id="KW-1185">Reference proteome</keyword>
<keyword evidence="1" id="KW-0547">Nucleotide-binding</keyword>
<dbReference type="Gene3D" id="1.10.10.10">
    <property type="entry name" value="Winged helix-like DNA-binding domain superfamily/Winged helix DNA-binding domain"/>
    <property type="match status" value="1"/>
</dbReference>
<name>A0A1G7TWX4_9MICO</name>
<sequence length="1004" mass="107232">MTLIEPAPGGSHAPRPSDPYVGGSWNDGLMRATVSPSLVGRQADFEALEDAYADIVSGSTRTLLIGGEAGIGKTRLVAEFLQSMPPEAIVLRGQSVDFDRDAPPYAPILAALRSLAQEVGEAALFDASGPARDALALLLPELSAGDQSNAPVRGGADRLYDAVAEVLENVAAVRPVVLLVEDLHWIDPQSLGLLRFLIRVVEDSRLLILLTFRSDELGRGSALRALLPELDRNRRVERRELARLDRRQVREMATAILDSPPDEDELAQVYVRTEGVPFFVEELVCCSGVRSIDSFPDSLRDILLARYEQLGEPTQRMLRLLAAGGVRVEHELLVEVCDESAEAIDLAAGEAIAASVLVVDGTAYAFRHALVREAIHDQLLPGERVRFHTRYAQALAVPSGGGGADATAISYHWMAAHNVREAFIASLAAYQQARSSFAFATAATMGERALELWEQVSDAVELAGRTKVELLGEISYVLRNAGESERAILLIDEAIALSDPADAAAYALLLRNKASYLANIGQIGSIDLLRQALAVLEGQPPSVLRANVLGELAARLMLIARFDAAIEMADGAFAEASAVDNRARMSVASNIRGFSRLASGDIEAGIADLALAREYAVGNDSARLRYWVNQSDALNLLGRYEEAVRTAEEGAERARQRGVERTSGAVLLSNVISPLYALGQTQRADEMLDRALELDAPIGFSAPLRRLKVHAVLWSGDRPLAERLLRGWDASLRQQSRLDTQAQLGLALVSGELALARGDAAAAWSDVRVLIEPERHPFAAYDLPLVALAARVLAAARVTGRALSDANGEPRSSGALEGDVRIALSAASVWPTAPAYAAIVDAELGGPRGTGTDPELWQIAIAATADAVAPAQLLPYAQFRLAEALANAGDRAGARAAAHAARDRAESIGMGLIVDSVTELERRVGAATADHRDAPADAASLDALLTERERQVLDLVARGLSNGQIAEQLFISTKTASVHVSNILRKTGATTRTEAAYLSAHASP</sequence>
<dbReference type="InterPro" id="IPR011990">
    <property type="entry name" value="TPR-like_helical_dom_sf"/>
</dbReference>
<dbReference type="EMBL" id="LT629692">
    <property type="protein sequence ID" value="SDG39621.1"/>
    <property type="molecule type" value="Genomic_DNA"/>
</dbReference>
<dbReference type="PANTHER" id="PTHR16305:SF35">
    <property type="entry name" value="TRANSCRIPTIONAL ACTIVATOR DOMAIN"/>
    <property type="match status" value="1"/>
</dbReference>
<evidence type="ECO:0000256" key="3">
    <source>
        <dbReference type="SAM" id="MobiDB-lite"/>
    </source>
</evidence>
<reference evidence="5 6" key="1">
    <citation type="submission" date="2016-10" db="EMBL/GenBank/DDBJ databases">
        <authorList>
            <person name="de Groot N.N."/>
        </authorList>
    </citation>
    <scope>NUCLEOTIDE SEQUENCE [LARGE SCALE GENOMIC DNA]</scope>
    <source>
        <strain evidence="5 6">DSM 23142</strain>
    </source>
</reference>
<dbReference type="SUPFAM" id="SSF46894">
    <property type="entry name" value="C-terminal effector domain of the bipartite response regulators"/>
    <property type="match status" value="1"/>
</dbReference>
<dbReference type="OrthoDB" id="5476461at2"/>
<dbReference type="GO" id="GO:0004016">
    <property type="term" value="F:adenylate cyclase activity"/>
    <property type="evidence" value="ECO:0007669"/>
    <property type="project" value="TreeGrafter"/>
</dbReference>
<evidence type="ECO:0000313" key="6">
    <source>
        <dbReference type="Proteomes" id="UP000199009"/>
    </source>
</evidence>
<organism evidence="5 6">
    <name type="scientific">Microbacterium pygmaeum</name>
    <dbReference type="NCBI Taxonomy" id="370764"/>
    <lineage>
        <taxon>Bacteria</taxon>
        <taxon>Bacillati</taxon>
        <taxon>Actinomycetota</taxon>
        <taxon>Actinomycetes</taxon>
        <taxon>Micrococcales</taxon>
        <taxon>Microbacteriaceae</taxon>
        <taxon>Microbacterium</taxon>
    </lineage>
</organism>
<dbReference type="InterPro" id="IPR041664">
    <property type="entry name" value="AAA_16"/>
</dbReference>
<dbReference type="Pfam" id="PF13191">
    <property type="entry name" value="AAA_16"/>
    <property type="match status" value="1"/>
</dbReference>
<dbReference type="InterPro" id="IPR016032">
    <property type="entry name" value="Sig_transdc_resp-reg_C-effctor"/>
</dbReference>
<dbReference type="Gene3D" id="3.40.50.300">
    <property type="entry name" value="P-loop containing nucleotide triphosphate hydrolases"/>
    <property type="match status" value="1"/>
</dbReference>
<dbReference type="AlphaFoldDB" id="A0A1G7TWX4"/>
<gene>
    <name evidence="5" type="ORF">SAMN04489810_0182</name>
</gene>
<evidence type="ECO:0000256" key="1">
    <source>
        <dbReference type="ARBA" id="ARBA00022741"/>
    </source>
</evidence>
<protein>
    <submittedName>
        <fullName evidence="5">Predicted ATPase</fullName>
    </submittedName>
</protein>
<dbReference type="PROSITE" id="PS50043">
    <property type="entry name" value="HTH_LUXR_2"/>
    <property type="match status" value="1"/>
</dbReference>
<dbReference type="SUPFAM" id="SSF52540">
    <property type="entry name" value="P-loop containing nucleoside triphosphate hydrolases"/>
    <property type="match status" value="1"/>
</dbReference>
<evidence type="ECO:0000256" key="2">
    <source>
        <dbReference type="ARBA" id="ARBA00022840"/>
    </source>
</evidence>
<dbReference type="GO" id="GO:0003677">
    <property type="term" value="F:DNA binding"/>
    <property type="evidence" value="ECO:0007669"/>
    <property type="project" value="InterPro"/>
</dbReference>
<evidence type="ECO:0000259" key="4">
    <source>
        <dbReference type="PROSITE" id="PS50043"/>
    </source>
</evidence>
<dbReference type="STRING" id="370764.SAMN04489810_0182"/>
<feature type="region of interest" description="Disordered" evidence="3">
    <location>
        <begin position="1"/>
        <end position="20"/>
    </location>
</feature>
<evidence type="ECO:0000313" key="5">
    <source>
        <dbReference type="EMBL" id="SDG39621.1"/>
    </source>
</evidence>
<dbReference type="GO" id="GO:0006355">
    <property type="term" value="P:regulation of DNA-templated transcription"/>
    <property type="evidence" value="ECO:0007669"/>
    <property type="project" value="InterPro"/>
</dbReference>
<accession>A0A1G7TWX4</accession>
<dbReference type="GO" id="GO:0005524">
    <property type="term" value="F:ATP binding"/>
    <property type="evidence" value="ECO:0007669"/>
    <property type="project" value="UniProtKB-KW"/>
</dbReference>
<dbReference type="SMART" id="SM00421">
    <property type="entry name" value="HTH_LUXR"/>
    <property type="match status" value="1"/>
</dbReference>
<feature type="domain" description="HTH luxR-type" evidence="4">
    <location>
        <begin position="938"/>
        <end position="1003"/>
    </location>
</feature>
<keyword evidence="2" id="KW-0067">ATP-binding</keyword>
<dbReference type="InterPro" id="IPR000792">
    <property type="entry name" value="Tscrpt_reg_LuxR_C"/>
</dbReference>
<proteinExistence type="predicted"/>
<dbReference type="SUPFAM" id="SSF48452">
    <property type="entry name" value="TPR-like"/>
    <property type="match status" value="1"/>
</dbReference>
<dbReference type="InterPro" id="IPR027417">
    <property type="entry name" value="P-loop_NTPase"/>
</dbReference>
<dbReference type="CDD" id="cd06170">
    <property type="entry name" value="LuxR_C_like"/>
    <property type="match status" value="1"/>
</dbReference>
<dbReference type="Gene3D" id="1.25.40.10">
    <property type="entry name" value="Tetratricopeptide repeat domain"/>
    <property type="match status" value="1"/>
</dbReference>
<dbReference type="PRINTS" id="PR00038">
    <property type="entry name" value="HTHLUXR"/>
</dbReference>
<dbReference type="Pfam" id="PF00196">
    <property type="entry name" value="GerE"/>
    <property type="match status" value="1"/>
</dbReference>
<dbReference type="GO" id="GO:0005737">
    <property type="term" value="C:cytoplasm"/>
    <property type="evidence" value="ECO:0007669"/>
    <property type="project" value="TreeGrafter"/>
</dbReference>
<dbReference type="InterPro" id="IPR036388">
    <property type="entry name" value="WH-like_DNA-bd_sf"/>
</dbReference>
<dbReference type="PANTHER" id="PTHR16305">
    <property type="entry name" value="TESTICULAR SOLUBLE ADENYLYL CYCLASE"/>
    <property type="match status" value="1"/>
</dbReference>
<dbReference type="Proteomes" id="UP000199009">
    <property type="component" value="Chromosome I"/>
</dbReference>